<evidence type="ECO:0000313" key="4">
    <source>
        <dbReference type="Proteomes" id="UP000192906"/>
    </source>
</evidence>
<proteinExistence type="predicted"/>
<dbReference type="EMBL" id="FWZU01000001">
    <property type="protein sequence ID" value="SME96454.1"/>
    <property type="molecule type" value="Genomic_DNA"/>
</dbReference>
<protein>
    <submittedName>
        <fullName evidence="3">Uncharacterized protein</fullName>
    </submittedName>
</protein>
<name>A0A1X7CHI6_9BACT</name>
<evidence type="ECO:0000256" key="1">
    <source>
        <dbReference type="SAM" id="Coils"/>
    </source>
</evidence>
<sequence>MIPVSLILGFFSGGKGKLVIGLVVALILTVAIAGVAMWISSLNTDIAKLEKANAELNADIAGYKLEIRTGQTEITLLKQSRSQSTRVVQSLQGQLAKVQNSAKWFRVQRTKALKLLNSARNYPVTNSTGVISNEDSRLATEFINNTLGLHSQASQ</sequence>
<dbReference type="AlphaFoldDB" id="A0A1X7CHI6"/>
<evidence type="ECO:0000256" key="2">
    <source>
        <dbReference type="SAM" id="Phobius"/>
    </source>
</evidence>
<gene>
    <name evidence="3" type="ORF">SAMN06295933_0890</name>
</gene>
<keyword evidence="2" id="KW-0472">Membrane</keyword>
<reference evidence="4" key="1">
    <citation type="submission" date="2017-04" db="EMBL/GenBank/DDBJ databases">
        <authorList>
            <person name="Varghese N."/>
            <person name="Submissions S."/>
        </authorList>
    </citation>
    <scope>NUCLEOTIDE SEQUENCE [LARGE SCALE GENOMIC DNA]</scope>
    <source>
        <strain evidence="4">K3S</strain>
    </source>
</reference>
<evidence type="ECO:0000313" key="3">
    <source>
        <dbReference type="EMBL" id="SME96454.1"/>
    </source>
</evidence>
<accession>A0A1X7CHI6</accession>
<keyword evidence="2" id="KW-0812">Transmembrane</keyword>
<feature type="coiled-coil region" evidence="1">
    <location>
        <begin position="39"/>
        <end position="66"/>
    </location>
</feature>
<dbReference type="STRING" id="1519643.SAMN06295933_0890"/>
<feature type="transmembrane region" description="Helical" evidence="2">
    <location>
        <begin position="18"/>
        <end position="39"/>
    </location>
</feature>
<organism evidence="3 4">
    <name type="scientific">Desulfovibrio gilichinskyi</name>
    <dbReference type="NCBI Taxonomy" id="1519643"/>
    <lineage>
        <taxon>Bacteria</taxon>
        <taxon>Pseudomonadati</taxon>
        <taxon>Thermodesulfobacteriota</taxon>
        <taxon>Desulfovibrionia</taxon>
        <taxon>Desulfovibrionales</taxon>
        <taxon>Desulfovibrionaceae</taxon>
        <taxon>Desulfovibrio</taxon>
    </lineage>
</organism>
<dbReference type="OrthoDB" id="9892122at2"/>
<keyword evidence="2" id="KW-1133">Transmembrane helix</keyword>
<dbReference type="Proteomes" id="UP000192906">
    <property type="component" value="Unassembled WGS sequence"/>
</dbReference>
<keyword evidence="1" id="KW-0175">Coiled coil</keyword>
<keyword evidence="4" id="KW-1185">Reference proteome</keyword>
<dbReference type="RefSeq" id="WP_085098861.1">
    <property type="nucleotide sequence ID" value="NZ_FWZU01000001.1"/>
</dbReference>